<dbReference type="InterPro" id="IPR007612">
    <property type="entry name" value="LOR"/>
</dbReference>
<dbReference type="EMBL" id="PNBA02000014">
    <property type="protein sequence ID" value="KAG6401364.1"/>
    <property type="molecule type" value="Genomic_DNA"/>
</dbReference>
<dbReference type="PANTHER" id="PTHR31087:SF85">
    <property type="entry name" value="PROTEIN LURP-ONE-RELATED 7"/>
    <property type="match status" value="1"/>
</dbReference>
<accession>A0A8X8WW93</accession>
<evidence type="ECO:0000256" key="3">
    <source>
        <dbReference type="SAM" id="MobiDB-lite"/>
    </source>
</evidence>
<evidence type="ECO:0000256" key="2">
    <source>
        <dbReference type="ARBA" id="ARBA00010218"/>
    </source>
</evidence>
<evidence type="ECO:0000256" key="1">
    <source>
        <dbReference type="ARBA" id="ARBA00005437"/>
    </source>
</evidence>
<dbReference type="Gene3D" id="2.40.160.200">
    <property type="entry name" value="LURP1-related"/>
    <property type="match status" value="1"/>
</dbReference>
<evidence type="ECO:0000259" key="4">
    <source>
        <dbReference type="Pfam" id="PF08574"/>
    </source>
</evidence>
<comment type="similarity">
    <text evidence="2">Belongs to the IWR1/SLC7A6OS family.</text>
</comment>
<dbReference type="InterPro" id="IPR025659">
    <property type="entry name" value="Tubby-like_C"/>
</dbReference>
<feature type="compositionally biased region" description="Acidic residues" evidence="3">
    <location>
        <begin position="97"/>
        <end position="119"/>
    </location>
</feature>
<evidence type="ECO:0000313" key="5">
    <source>
        <dbReference type="EMBL" id="KAG6401364.1"/>
    </source>
</evidence>
<reference evidence="5" key="2">
    <citation type="submission" date="2020-08" db="EMBL/GenBank/DDBJ databases">
        <title>Plant Genome Project.</title>
        <authorList>
            <person name="Zhang R.-G."/>
        </authorList>
    </citation>
    <scope>NUCLEOTIDE SEQUENCE</scope>
    <source>
        <strain evidence="5">Huo1</strain>
        <tissue evidence="5">Leaf</tissue>
    </source>
</reference>
<dbReference type="AlphaFoldDB" id="A0A8X8WW93"/>
<dbReference type="Proteomes" id="UP000298416">
    <property type="component" value="Unassembled WGS sequence"/>
</dbReference>
<protein>
    <recommendedName>
        <fullName evidence="4">Transcription factor Iwr1 domain-containing protein</fullName>
    </recommendedName>
</protein>
<dbReference type="PANTHER" id="PTHR31087">
    <property type="match status" value="1"/>
</dbReference>
<dbReference type="Pfam" id="PF08574">
    <property type="entry name" value="Iwr1"/>
    <property type="match status" value="1"/>
</dbReference>
<dbReference type="Pfam" id="PF04525">
    <property type="entry name" value="LOR"/>
    <property type="match status" value="1"/>
</dbReference>
<comment type="similarity">
    <text evidence="1">Belongs to the LOR family.</text>
</comment>
<feature type="region of interest" description="Disordered" evidence="3">
    <location>
        <begin position="92"/>
        <end position="177"/>
    </location>
</feature>
<keyword evidence="6" id="KW-1185">Reference proteome</keyword>
<gene>
    <name evidence="5" type="ORF">SASPL_138218</name>
</gene>
<evidence type="ECO:0000313" key="6">
    <source>
        <dbReference type="Proteomes" id="UP000298416"/>
    </source>
</evidence>
<reference evidence="5" key="1">
    <citation type="submission" date="2018-01" db="EMBL/GenBank/DDBJ databases">
        <authorList>
            <person name="Mao J.F."/>
        </authorList>
    </citation>
    <scope>NUCLEOTIDE SEQUENCE</scope>
    <source>
        <strain evidence="5">Huo1</strain>
        <tissue evidence="5">Leaf</tissue>
    </source>
</reference>
<proteinExistence type="inferred from homology"/>
<comment type="caution">
    <text evidence="5">The sequence shown here is derived from an EMBL/GenBank/DDBJ whole genome shotgun (WGS) entry which is preliminary data.</text>
</comment>
<name>A0A8X8WW93_SALSN</name>
<dbReference type="InterPro" id="IPR038595">
    <property type="entry name" value="LOR_sf"/>
</dbReference>
<dbReference type="InterPro" id="IPR013883">
    <property type="entry name" value="TF_Iwr1_dom"/>
</dbReference>
<organism evidence="5">
    <name type="scientific">Salvia splendens</name>
    <name type="common">Scarlet sage</name>
    <dbReference type="NCBI Taxonomy" id="180675"/>
    <lineage>
        <taxon>Eukaryota</taxon>
        <taxon>Viridiplantae</taxon>
        <taxon>Streptophyta</taxon>
        <taxon>Embryophyta</taxon>
        <taxon>Tracheophyta</taxon>
        <taxon>Spermatophyta</taxon>
        <taxon>Magnoliopsida</taxon>
        <taxon>eudicotyledons</taxon>
        <taxon>Gunneridae</taxon>
        <taxon>Pentapetalae</taxon>
        <taxon>asterids</taxon>
        <taxon>lamiids</taxon>
        <taxon>Lamiales</taxon>
        <taxon>Lamiaceae</taxon>
        <taxon>Nepetoideae</taxon>
        <taxon>Mentheae</taxon>
        <taxon>Salviinae</taxon>
        <taxon>Salvia</taxon>
        <taxon>Salvia subgen. Calosphace</taxon>
        <taxon>core Calosphace</taxon>
    </lineage>
</organism>
<dbReference type="SUPFAM" id="SSF54518">
    <property type="entry name" value="Tubby C-terminal domain-like"/>
    <property type="match status" value="1"/>
</dbReference>
<sequence>MCRLYDVVRIDVEEHAVKEHIVEVKKQKEVDIDEYKIMGDFLPLLREVLPTAAEEIEHDIHDLVSKQDGYVYDVYTIEEDVNELDADYASQIPKIEVDDDEDIYDGPDVTEYESDDSNDENNPLNDYPDEEEDEEEEEEEEEEESRSSDEESEGESTTSGSQSDDPKGGSEVSYGLSDMGSEEYDWLDYADENLEDEESYCFYLINHDLMGENSSIPFEHFRLSVDSEIPFDLFVSKKYKGLGLRGFVRYADSTGNSVYTVEKSSAASDRDCVKQLLDSSGNILFSIRRVHKGSWRGYKGNGEGKIEIFTVEKHVDESSRNEFRVLLVNDSNNEDSKTELLMKGNPFRRSCTIYKGDSIVAQTSLMYKLGMGKVFVPRNRFRVTVFPGFADRSLVACLIAVYFDGRKLWI</sequence>
<feature type="domain" description="Transcription factor Iwr1" evidence="4">
    <location>
        <begin position="69"/>
        <end position="131"/>
    </location>
</feature>
<feature type="compositionally biased region" description="Acidic residues" evidence="3">
    <location>
        <begin position="127"/>
        <end position="154"/>
    </location>
</feature>